<feature type="compositionally biased region" description="Polar residues" evidence="2">
    <location>
        <begin position="620"/>
        <end position="639"/>
    </location>
</feature>
<feature type="region of interest" description="Disordered" evidence="2">
    <location>
        <begin position="829"/>
        <end position="857"/>
    </location>
</feature>
<feature type="region of interest" description="Disordered" evidence="2">
    <location>
        <begin position="586"/>
        <end position="655"/>
    </location>
</feature>
<keyword evidence="1" id="KW-0808">Transferase</keyword>
<dbReference type="PANTHER" id="PTHR23117">
    <property type="entry name" value="GUANYLATE KINASE-RELATED"/>
    <property type="match status" value="1"/>
</dbReference>
<evidence type="ECO:0000256" key="2">
    <source>
        <dbReference type="SAM" id="MobiDB-lite"/>
    </source>
</evidence>
<evidence type="ECO:0000259" key="3">
    <source>
        <dbReference type="PROSITE" id="PS50052"/>
    </source>
</evidence>
<evidence type="ECO:0000313" key="5">
    <source>
        <dbReference type="Proteomes" id="UP001642483"/>
    </source>
</evidence>
<feature type="region of interest" description="Disordered" evidence="2">
    <location>
        <begin position="731"/>
        <end position="776"/>
    </location>
</feature>
<feature type="compositionally biased region" description="Basic and acidic residues" evidence="2">
    <location>
        <begin position="641"/>
        <end position="655"/>
    </location>
</feature>
<dbReference type="InterPro" id="IPR008144">
    <property type="entry name" value="Guanylate_kin-like_dom"/>
</dbReference>
<dbReference type="InterPro" id="IPR032675">
    <property type="entry name" value="LRR_dom_sf"/>
</dbReference>
<dbReference type="InterPro" id="IPR027417">
    <property type="entry name" value="P-loop_NTPase"/>
</dbReference>
<gene>
    <name evidence="4" type="ORF">CVLEPA_LOCUS27672</name>
</gene>
<dbReference type="SUPFAM" id="SSF52540">
    <property type="entry name" value="P-loop containing nucleoside triphosphate hydrolases"/>
    <property type="match status" value="1"/>
</dbReference>
<dbReference type="Pfam" id="PF14580">
    <property type="entry name" value="LRR_9"/>
    <property type="match status" value="1"/>
</dbReference>
<dbReference type="CDD" id="cd00071">
    <property type="entry name" value="GMPK"/>
    <property type="match status" value="1"/>
</dbReference>
<feature type="region of interest" description="Disordered" evidence="2">
    <location>
        <begin position="1"/>
        <end position="26"/>
    </location>
</feature>
<evidence type="ECO:0000256" key="1">
    <source>
        <dbReference type="ARBA" id="ARBA00022679"/>
    </source>
</evidence>
<dbReference type="SMART" id="SM00364">
    <property type="entry name" value="LRR_BAC"/>
    <property type="match status" value="4"/>
</dbReference>
<dbReference type="Gene3D" id="3.40.50.300">
    <property type="entry name" value="P-loop containing nucleotide triphosphate hydrolases"/>
    <property type="match status" value="1"/>
</dbReference>
<keyword evidence="5" id="KW-1185">Reference proteome</keyword>
<dbReference type="Proteomes" id="UP001642483">
    <property type="component" value="Unassembled WGS sequence"/>
</dbReference>
<dbReference type="InterPro" id="IPR001611">
    <property type="entry name" value="Leu-rich_rpt"/>
</dbReference>
<organism evidence="4 5">
    <name type="scientific">Clavelina lepadiformis</name>
    <name type="common">Light-bulb sea squirt</name>
    <name type="synonym">Ascidia lepadiformis</name>
    <dbReference type="NCBI Taxonomy" id="159417"/>
    <lineage>
        <taxon>Eukaryota</taxon>
        <taxon>Metazoa</taxon>
        <taxon>Chordata</taxon>
        <taxon>Tunicata</taxon>
        <taxon>Ascidiacea</taxon>
        <taxon>Aplousobranchia</taxon>
        <taxon>Clavelinidae</taxon>
        <taxon>Clavelina</taxon>
    </lineage>
</organism>
<protein>
    <recommendedName>
        <fullName evidence="3">Guanylate kinase-like domain-containing protein</fullName>
    </recommendedName>
</protein>
<dbReference type="PROSITE" id="PS51450">
    <property type="entry name" value="LRR"/>
    <property type="match status" value="5"/>
</dbReference>
<evidence type="ECO:0000313" key="4">
    <source>
        <dbReference type="EMBL" id="CAK8694291.1"/>
    </source>
</evidence>
<comment type="caution">
    <text evidence="4">The sequence shown here is derived from an EMBL/GenBank/DDBJ whole genome shotgun (WGS) entry which is preliminary data.</text>
</comment>
<proteinExistence type="predicted"/>
<accession>A0ABP0GTM0</accession>
<sequence>MKGKKGKKTPTPPPQPEENLAEVQEEPSEIKIDGQMMTLSDSNILNTNQITGYKNKGDSLFIPDDASSILLEDEEEGMIKVAVLTQEIVVDGLSNVGCSACGTKQVFLNLSLPGFGLQDISLLQKYIYLQKLNLSYNSLSELSALSCMRYLIELDVSHNELTSLLDFQPPFGLQEANFSHNLIESMPDLSAYNHLVKINLDYNNIVAISGLKDCKSLLHLTLSHNNIEEIGGLDKLKIRHLNLSYNQLTQIENLDTVLELQELDLSGNSIFGLNGLTSSSRLYSLNLEGNQVSSLSEIQHIDSTTTLRILNFLKNPIVNEEEYRKSVIFAMQQLSELDHQVVTVEEKVAAVNLFDPPAEVQAALDHITHTVYRFLQPSKIYESTLPSIEMPYPMLVLTGPQACGKRELARRLAQEFPDYFGFGISHTTRVPYPGEQDGKDYHFVTPDHFQILVRQGCFVQTFKHDGCLYGLTLDAVESVAKEGLACVVHMEINGIRTLKNTYFEPRFVLLLPVSSEAHRERMVERGVYTEAQVNYVTQQRKAMYQEVNQEHPGFFDMVINSDKLGEAYDRLRQLVMDYLGTTDLTNVEGESVQPRLSTTENKDESSTHHTTMSAHRRTWSRPSFQGESATTNDLNSANNKAKLESRKTPVEEASIRRRQHAAIEAVEGFSPSVYDDLFRRPMVPMTAPGMLEGSPMAQAASMYQDPALLAALYPGMTNENFEVGMAQQINGKSNTKSNSSTPDSSNQSQVASSGLSGLSSARGFSDQESGKEGKCKEAIEPSALSEQVLDLTALSDALESLRGSLKDSSRTITPLAPRLVQGFDEWLGIGRDEGDRGGANTKPVVPSIPTGGRLTVE</sequence>
<dbReference type="PANTHER" id="PTHR23117:SF18">
    <property type="entry name" value="LEUCINE-RICH REPEAT AND GUANYLATE KINASE DOMAIN-CONTAINING PROTEIN"/>
    <property type="match status" value="1"/>
</dbReference>
<feature type="domain" description="Guanylate kinase-like" evidence="3">
    <location>
        <begin position="392"/>
        <end position="576"/>
    </location>
</feature>
<dbReference type="PROSITE" id="PS50052">
    <property type="entry name" value="GUANYLATE_KINASE_2"/>
    <property type="match status" value="1"/>
</dbReference>
<name>A0ABP0GTM0_CLALP</name>
<dbReference type="Gene3D" id="3.80.10.10">
    <property type="entry name" value="Ribonuclease Inhibitor"/>
    <property type="match status" value="2"/>
</dbReference>
<reference evidence="4 5" key="1">
    <citation type="submission" date="2024-02" db="EMBL/GenBank/DDBJ databases">
        <authorList>
            <person name="Daric V."/>
            <person name="Darras S."/>
        </authorList>
    </citation>
    <scope>NUCLEOTIDE SEQUENCE [LARGE SCALE GENOMIC DNA]</scope>
</reference>
<dbReference type="SMART" id="SM00072">
    <property type="entry name" value="GuKc"/>
    <property type="match status" value="1"/>
</dbReference>
<dbReference type="InterPro" id="IPR008145">
    <property type="entry name" value="GK/Ca_channel_bsu"/>
</dbReference>
<dbReference type="EMBL" id="CAWYQH010000141">
    <property type="protein sequence ID" value="CAK8694291.1"/>
    <property type="molecule type" value="Genomic_DNA"/>
</dbReference>
<dbReference type="SUPFAM" id="SSF52058">
    <property type="entry name" value="L domain-like"/>
    <property type="match status" value="1"/>
</dbReference>
<feature type="compositionally biased region" description="Low complexity" evidence="2">
    <location>
        <begin position="732"/>
        <end position="761"/>
    </location>
</feature>
<dbReference type="Pfam" id="PF00625">
    <property type="entry name" value="Guanylate_kin"/>
    <property type="match status" value="1"/>
</dbReference>